<protein>
    <submittedName>
        <fullName evidence="4">2-oxoglutarate ferredoxin oxidoreductase subunit alpha</fullName>
    </submittedName>
</protein>
<gene>
    <name evidence="4" type="ORF">DET52_109179</name>
</gene>
<evidence type="ECO:0000313" key="4">
    <source>
        <dbReference type="EMBL" id="TDN97776.1"/>
    </source>
</evidence>
<dbReference type="GO" id="GO:0016903">
    <property type="term" value="F:oxidoreductase activity, acting on the aldehyde or oxo group of donors"/>
    <property type="evidence" value="ECO:0007669"/>
    <property type="project" value="InterPro"/>
</dbReference>
<evidence type="ECO:0000259" key="2">
    <source>
        <dbReference type="Pfam" id="PF01558"/>
    </source>
</evidence>
<dbReference type="EMBL" id="SNWI01000009">
    <property type="protein sequence ID" value="TDN97776.1"/>
    <property type="molecule type" value="Genomic_DNA"/>
</dbReference>
<dbReference type="Pfam" id="PF01558">
    <property type="entry name" value="POR"/>
    <property type="match status" value="1"/>
</dbReference>
<sequence>MKDTKVIELEEVAIRFSGDSGDGMQLTGTLFSDATALFGNDISTFPDYPSEIRAPQGTVGGVSGFQVQFGHKEINTPGDEAHVLVAMNPAAVKANARFMKPGGTIIYDVDSFTQKNLDKAKFSTDDPFGELNLEDFTKIAVPITSLTRESLKEFELDNKSVLRSKNMFALGLICWMFGRPMDYIENFIKTKFAKKPKVVGSNLKVLKDGYNYGLNMQHMTPQYLVNAAEIEKGVYRNVNGNQATAWGFLAAAEKAGRELFLGSYPITPATDVLVALAERRDLGVKTFQAEDEIAGICTTIGAAFAGDLAVTSTSGPGLALKSEALGLAVMAELPLVVVNVQRGGPSTGLPTKTEQSDLMQTLYGRNGESPMVVLAASTPSDCFYYAFLACKIAMERMVPVVLLTDGFLGNGSEPWRVPSMDELPAITPRIAKDSSSFKAYRRDEETLAREWAFPGMEGYQHLIGGLEKNIEGSVSHDPENHQKNSEIREEKVQKVVEMLPELEVCGDEDGGDLLVVGWGGTYGHMISSVREMRNEGKSVSLAHFNFIKPLPANTEKVFSKFKKIVVCELNMGQFVAYLRDKLPGFEYHQVNKLKGLPFSVAELKENFEKLLED</sequence>
<comment type="caution">
    <text evidence="4">The sequence shown here is derived from an EMBL/GenBank/DDBJ whole genome shotgun (WGS) entry which is preliminary data.</text>
</comment>
<dbReference type="SUPFAM" id="SSF52518">
    <property type="entry name" value="Thiamin diphosphate-binding fold (THDP-binding)"/>
    <property type="match status" value="1"/>
</dbReference>
<dbReference type="InterPro" id="IPR050722">
    <property type="entry name" value="Pyruvate:ferred/Flavod_OxRd"/>
</dbReference>
<dbReference type="InterPro" id="IPR022367">
    <property type="entry name" value="2-oxoacid/accept_OxRdtase_asu"/>
</dbReference>
<dbReference type="OrthoDB" id="9794954at2"/>
<dbReference type="RefSeq" id="WP_133466357.1">
    <property type="nucleotide sequence ID" value="NZ_SNWI01000009.1"/>
</dbReference>
<name>A0A4R6GRC9_9BACT</name>
<dbReference type="InterPro" id="IPR019752">
    <property type="entry name" value="Pyrv/ketoisovalerate_OxRed_cat"/>
</dbReference>
<dbReference type="AlphaFoldDB" id="A0A4R6GRC9"/>
<dbReference type="Pfam" id="PF01855">
    <property type="entry name" value="POR_N"/>
    <property type="match status" value="1"/>
</dbReference>
<dbReference type="Gene3D" id="3.40.920.10">
    <property type="entry name" value="Pyruvate-ferredoxin oxidoreductase, PFOR, domain III"/>
    <property type="match status" value="1"/>
</dbReference>
<dbReference type="GO" id="GO:0006979">
    <property type="term" value="P:response to oxidative stress"/>
    <property type="evidence" value="ECO:0007669"/>
    <property type="project" value="TreeGrafter"/>
</dbReference>
<dbReference type="PANTHER" id="PTHR32154">
    <property type="entry name" value="PYRUVATE-FLAVODOXIN OXIDOREDUCTASE-RELATED"/>
    <property type="match status" value="1"/>
</dbReference>
<feature type="domain" description="Pyruvate flavodoxin/ferredoxin oxidoreductase pyrimidine binding" evidence="3">
    <location>
        <begin position="260"/>
        <end position="465"/>
    </location>
</feature>
<evidence type="ECO:0000256" key="1">
    <source>
        <dbReference type="ARBA" id="ARBA00023002"/>
    </source>
</evidence>
<keyword evidence="1" id="KW-0560">Oxidoreductase</keyword>
<evidence type="ECO:0000313" key="5">
    <source>
        <dbReference type="Proteomes" id="UP000294848"/>
    </source>
</evidence>
<dbReference type="InterPro" id="IPR002869">
    <property type="entry name" value="Pyrv_flavodox_OxRed_cen"/>
</dbReference>
<dbReference type="PANTHER" id="PTHR32154:SF20">
    <property type="entry name" value="2-OXOGLUTARATE OXIDOREDUCTASE SUBUNIT KORA"/>
    <property type="match status" value="1"/>
</dbReference>
<dbReference type="NCBIfam" id="TIGR03710">
    <property type="entry name" value="OAFO_sf"/>
    <property type="match status" value="1"/>
</dbReference>
<feature type="domain" description="Pyruvate/ketoisovalerate oxidoreductase catalytic" evidence="2">
    <location>
        <begin position="21"/>
        <end position="211"/>
    </location>
</feature>
<evidence type="ECO:0000259" key="3">
    <source>
        <dbReference type="Pfam" id="PF01855"/>
    </source>
</evidence>
<dbReference type="InterPro" id="IPR029061">
    <property type="entry name" value="THDP-binding"/>
</dbReference>
<dbReference type="InterPro" id="IPR009014">
    <property type="entry name" value="Transketo_C/PFOR_II"/>
</dbReference>
<accession>A0A4R6GRC9</accession>
<dbReference type="Gene3D" id="3.40.50.970">
    <property type="match status" value="1"/>
</dbReference>
<dbReference type="SUPFAM" id="SSF52922">
    <property type="entry name" value="TK C-terminal domain-like"/>
    <property type="match status" value="1"/>
</dbReference>
<dbReference type="CDD" id="cd07034">
    <property type="entry name" value="TPP_PYR_PFOR_IOR-alpha_like"/>
    <property type="match status" value="1"/>
</dbReference>
<dbReference type="InterPro" id="IPR002880">
    <property type="entry name" value="Pyrv_Fd/Flavodoxin_OxRdtase_N"/>
</dbReference>
<dbReference type="Gene3D" id="3.40.50.920">
    <property type="match status" value="1"/>
</dbReference>
<dbReference type="FunFam" id="3.40.50.970:FF:000022">
    <property type="entry name" value="2-oxoglutarate ferredoxin oxidoreductase alpha subunit"/>
    <property type="match status" value="1"/>
</dbReference>
<proteinExistence type="predicted"/>
<dbReference type="SUPFAM" id="SSF53323">
    <property type="entry name" value="Pyruvate-ferredoxin oxidoreductase, PFOR, domain III"/>
    <property type="match status" value="1"/>
</dbReference>
<organism evidence="4 5">
    <name type="scientific">Sunxiuqinia elliptica</name>
    <dbReference type="NCBI Taxonomy" id="655355"/>
    <lineage>
        <taxon>Bacteria</taxon>
        <taxon>Pseudomonadati</taxon>
        <taxon>Bacteroidota</taxon>
        <taxon>Bacteroidia</taxon>
        <taxon>Marinilabiliales</taxon>
        <taxon>Prolixibacteraceae</taxon>
        <taxon>Sunxiuqinia</taxon>
    </lineage>
</organism>
<dbReference type="Proteomes" id="UP000294848">
    <property type="component" value="Unassembled WGS sequence"/>
</dbReference>
<reference evidence="4 5" key="1">
    <citation type="submission" date="2019-03" db="EMBL/GenBank/DDBJ databases">
        <title>Freshwater and sediment microbial communities from various areas in North America, analyzing microbe dynamics in response to fracking.</title>
        <authorList>
            <person name="Lamendella R."/>
        </authorList>
    </citation>
    <scope>NUCLEOTIDE SEQUENCE [LARGE SCALE GENOMIC DNA]</scope>
    <source>
        <strain evidence="4 5">114D</strain>
    </source>
</reference>